<dbReference type="CDD" id="cd01949">
    <property type="entry name" value="GGDEF"/>
    <property type="match status" value="1"/>
</dbReference>
<dbReference type="InterPro" id="IPR029787">
    <property type="entry name" value="Nucleotide_cyclase"/>
</dbReference>
<dbReference type="PROSITE" id="PS50112">
    <property type="entry name" value="PAS"/>
    <property type="match status" value="1"/>
</dbReference>
<dbReference type="InterPro" id="IPR000700">
    <property type="entry name" value="PAS-assoc_C"/>
</dbReference>
<dbReference type="SUPFAM" id="SSF141868">
    <property type="entry name" value="EAL domain-like"/>
    <property type="match status" value="1"/>
</dbReference>
<dbReference type="InterPro" id="IPR000014">
    <property type="entry name" value="PAS"/>
</dbReference>
<feature type="domain" description="EAL" evidence="3">
    <location>
        <begin position="338"/>
        <end position="591"/>
    </location>
</feature>
<dbReference type="InterPro" id="IPR043128">
    <property type="entry name" value="Rev_trsase/Diguanyl_cyclase"/>
</dbReference>
<dbReference type="EMBL" id="UIDG01000029">
    <property type="protein sequence ID" value="SUS04238.1"/>
    <property type="molecule type" value="Genomic_DNA"/>
</dbReference>
<evidence type="ECO:0000313" key="5">
    <source>
        <dbReference type="EMBL" id="SUS04238.1"/>
    </source>
</evidence>
<proteinExistence type="predicted"/>
<dbReference type="PROSITE" id="PS50113">
    <property type="entry name" value="PAC"/>
    <property type="match status" value="1"/>
</dbReference>
<dbReference type="PROSITE" id="PS50887">
    <property type="entry name" value="GGDEF"/>
    <property type="match status" value="1"/>
</dbReference>
<dbReference type="SMART" id="SM00052">
    <property type="entry name" value="EAL"/>
    <property type="match status" value="1"/>
</dbReference>
<dbReference type="NCBIfam" id="TIGR00229">
    <property type="entry name" value="sensory_box"/>
    <property type="match status" value="1"/>
</dbReference>
<feature type="domain" description="PAC" evidence="2">
    <location>
        <begin position="110"/>
        <end position="165"/>
    </location>
</feature>
<name>A0A380TAS9_9ZZZZ</name>
<organism evidence="5">
    <name type="scientific">metagenome</name>
    <dbReference type="NCBI Taxonomy" id="256318"/>
    <lineage>
        <taxon>unclassified sequences</taxon>
        <taxon>metagenomes</taxon>
    </lineage>
</organism>
<evidence type="ECO:0000259" key="4">
    <source>
        <dbReference type="PROSITE" id="PS50887"/>
    </source>
</evidence>
<dbReference type="CDD" id="cd00130">
    <property type="entry name" value="PAS"/>
    <property type="match status" value="1"/>
</dbReference>
<dbReference type="Pfam" id="PF00990">
    <property type="entry name" value="GGDEF"/>
    <property type="match status" value="1"/>
</dbReference>
<dbReference type="InterPro" id="IPR052155">
    <property type="entry name" value="Biofilm_reg_signaling"/>
</dbReference>
<protein>
    <recommendedName>
        <fullName evidence="6">Diguanylate cyclase</fullName>
    </recommendedName>
</protein>
<dbReference type="InterPro" id="IPR035919">
    <property type="entry name" value="EAL_sf"/>
</dbReference>
<dbReference type="SUPFAM" id="SSF55785">
    <property type="entry name" value="PYP-like sensor domain (PAS domain)"/>
    <property type="match status" value="1"/>
</dbReference>
<dbReference type="InterPro" id="IPR000160">
    <property type="entry name" value="GGDEF_dom"/>
</dbReference>
<dbReference type="PANTHER" id="PTHR44757">
    <property type="entry name" value="DIGUANYLATE CYCLASE DGCP"/>
    <property type="match status" value="1"/>
</dbReference>
<dbReference type="NCBIfam" id="TIGR00254">
    <property type="entry name" value="GGDEF"/>
    <property type="match status" value="1"/>
</dbReference>
<accession>A0A380TAS9</accession>
<dbReference type="Pfam" id="PF13188">
    <property type="entry name" value="PAS_8"/>
    <property type="match status" value="1"/>
</dbReference>
<dbReference type="PANTHER" id="PTHR44757:SF2">
    <property type="entry name" value="BIOFILM ARCHITECTURE MAINTENANCE PROTEIN MBAA"/>
    <property type="match status" value="1"/>
</dbReference>
<evidence type="ECO:0000259" key="2">
    <source>
        <dbReference type="PROSITE" id="PS50113"/>
    </source>
</evidence>
<dbReference type="SMART" id="SM00267">
    <property type="entry name" value="GGDEF"/>
    <property type="match status" value="1"/>
</dbReference>
<gene>
    <name evidence="5" type="ORF">DF3PB_1240008</name>
</gene>
<dbReference type="CDD" id="cd01948">
    <property type="entry name" value="EAL"/>
    <property type="match status" value="1"/>
</dbReference>
<evidence type="ECO:0008006" key="6">
    <source>
        <dbReference type="Google" id="ProtNLM"/>
    </source>
</evidence>
<feature type="domain" description="GGDEF" evidence="4">
    <location>
        <begin position="197"/>
        <end position="329"/>
    </location>
</feature>
<dbReference type="Gene3D" id="3.30.70.270">
    <property type="match status" value="1"/>
</dbReference>
<dbReference type="InterPro" id="IPR001633">
    <property type="entry name" value="EAL_dom"/>
</dbReference>
<evidence type="ECO:0000259" key="3">
    <source>
        <dbReference type="PROSITE" id="PS50883"/>
    </source>
</evidence>
<sequence>MIADLRPTASPKDSLLARYMQRFQEIRNENAAGAAITNALRLKRADALIKGVFENSFDAIAIFRREGGIEAANSGLAHLFGYTPETITSCSFYDLIVEGLDGVRNAVNQTGAKLGFLDGQGRRKDGTRFPVEIAVGEVQLGATPSYLAIVRDITERRAQEERVRHQALHDALTDLPNRVLFNDRLDLALASAERSGEPFAVVIIDLDRFKEVNDTLGHHAGDVVLRVVSERLQSAVRKCDTVARLGGDEFAVLLPALGSEEQALELTTRLVRIAERPFDYCGISIDIGASAGIAVYPIHAQTKDKLLQCADVAMYAAKEEQNRVSIYHASKDRNSIRNLTLAGDLRSAIEQGKIFLAYQPKIDLASGALLGVEALARWKHDDHGCVAPTEFIAQAERNGLIKQLTLLTVALGLGQLSQWRRSHRNLTVAINLSARSLHDAALPDILLRAIEEWRIEPHWLTLEITESAFMVDPEKSMAVVERLAAAGMRLAIDDFGTGYSSLSYLSRLPVNELKIDKSFVLQMLDRDRDAKIVQSTIDLAHNLGLKVVAEGVENEQIVTRLREIGCDVAQGYYFGKPMAAPQIDQLQSRLGESRIIRPRALAARH</sequence>
<dbReference type="Pfam" id="PF00563">
    <property type="entry name" value="EAL"/>
    <property type="match status" value="1"/>
</dbReference>
<dbReference type="PROSITE" id="PS50883">
    <property type="entry name" value="EAL"/>
    <property type="match status" value="1"/>
</dbReference>
<dbReference type="InterPro" id="IPR035965">
    <property type="entry name" value="PAS-like_dom_sf"/>
</dbReference>
<dbReference type="SUPFAM" id="SSF55073">
    <property type="entry name" value="Nucleotide cyclase"/>
    <property type="match status" value="1"/>
</dbReference>
<evidence type="ECO:0000259" key="1">
    <source>
        <dbReference type="PROSITE" id="PS50112"/>
    </source>
</evidence>
<reference evidence="5" key="1">
    <citation type="submission" date="2018-07" db="EMBL/GenBank/DDBJ databases">
        <authorList>
            <person name="Quirk P.G."/>
            <person name="Krulwich T.A."/>
        </authorList>
    </citation>
    <scope>NUCLEOTIDE SEQUENCE</scope>
</reference>
<dbReference type="Gene3D" id="3.30.450.20">
    <property type="entry name" value="PAS domain"/>
    <property type="match status" value="1"/>
</dbReference>
<dbReference type="Gene3D" id="3.20.20.450">
    <property type="entry name" value="EAL domain"/>
    <property type="match status" value="1"/>
</dbReference>
<feature type="domain" description="PAS" evidence="1">
    <location>
        <begin position="45"/>
        <end position="96"/>
    </location>
</feature>
<dbReference type="AlphaFoldDB" id="A0A380TAS9"/>
<dbReference type="FunFam" id="3.30.70.270:FF:000001">
    <property type="entry name" value="Diguanylate cyclase domain protein"/>
    <property type="match status" value="1"/>
</dbReference>